<dbReference type="EMBL" id="JAGDFL010000040">
    <property type="protein sequence ID" value="KAG7399990.1"/>
    <property type="molecule type" value="Genomic_DNA"/>
</dbReference>
<dbReference type="GO" id="GO:0008270">
    <property type="term" value="F:zinc ion binding"/>
    <property type="evidence" value="ECO:0007669"/>
    <property type="project" value="UniProtKB-KW"/>
</dbReference>
<dbReference type="PROSITE" id="PS50135">
    <property type="entry name" value="ZF_ZZ_2"/>
    <property type="match status" value="1"/>
</dbReference>
<dbReference type="PANTHER" id="PTHR12374">
    <property type="entry name" value="TRANSCRIPTIONAL ADAPTOR 2 ADA2 -RELATED"/>
    <property type="match status" value="1"/>
</dbReference>
<dbReference type="HAMAP" id="MF_00135">
    <property type="entry name" value="PRAI"/>
    <property type="match status" value="1"/>
</dbReference>
<keyword evidence="22" id="KW-1185">Reference proteome</keyword>
<dbReference type="CDD" id="cd00331">
    <property type="entry name" value="IGPS"/>
    <property type="match status" value="1"/>
</dbReference>
<keyword evidence="8" id="KW-0822">Tryptophan biosynthesis</keyword>
<dbReference type="InterPro" id="IPR007526">
    <property type="entry name" value="SWIRM"/>
</dbReference>
<gene>
    <name evidence="21" type="primary">TRP1_2</name>
    <name evidence="21" type="ORF">PHYBOEH_007331</name>
</gene>
<dbReference type="HAMAP" id="MF_00134_B">
    <property type="entry name" value="IGPS_B"/>
    <property type="match status" value="1"/>
</dbReference>
<keyword evidence="11" id="KW-0413">Isomerase</keyword>
<evidence type="ECO:0000256" key="7">
    <source>
        <dbReference type="ARBA" id="ARBA00022793"/>
    </source>
</evidence>
<evidence type="ECO:0000256" key="11">
    <source>
        <dbReference type="ARBA" id="ARBA00023235"/>
    </source>
</evidence>
<feature type="compositionally biased region" description="Low complexity" evidence="15">
    <location>
        <begin position="20"/>
        <end position="31"/>
    </location>
</feature>
<dbReference type="FunFam" id="3.20.20.70:FF:000024">
    <property type="entry name" value="Indole-3-glycerol phosphate synthase"/>
    <property type="match status" value="1"/>
</dbReference>
<dbReference type="GO" id="GO:0006357">
    <property type="term" value="P:regulation of transcription by RNA polymerase II"/>
    <property type="evidence" value="ECO:0007669"/>
    <property type="project" value="TreeGrafter"/>
</dbReference>
<sequence length="1199" mass="130742">MTSGKGDTSRRSHTKKSKQSGKGSASSPPQGECKSSPREKTPSSGASEAPPPAKPAAMKTKFCLNCQKDLMRTIRITCAECKPQPPFELCVECFAVGTELGEHKKTHSYTVSDCLAFPIVLEPQSAAESADDTSSSAAAAAVGTNAVPSSDATSAEWTADEELLLLEGIEMFGMGNWKDIAEHVVTKTDKKCEKHYMTAYLGWKDLMPRFIGDEERQEDRYVDDTATAAQADTPTEGKVEMIGEMAESAILRAPPPAERSAPSQLAGYMPLRGDFDVEYDNEAEAIIADMEFSETDHPSEHELKLKVIEIYNQKLTEREQRKQFVVERGLLDYKLHQHTERKRPKEERELLAQMRPFARLQSPADHDQFVEGMITAMKLKKQILLLQEYRKNGVRTLAEAELYDAEKKKREVDQAIQKQRESASYLYESGRGASSGRDRANRWQNREQGAAGGDVSTDNSRTRGASASATGGLNAITASFSVDGTPGCHLLTPKEKELCSKLKLLPKHYLVIKDALIRECYRLGYLTKKMAKDKVQIDVNKTGHLYDFFVKCGWVKSESASTTVSPSLKTKSPTKKTKSPQKPPRNVKSAAVTTGESGAPAIPKLEEALSSPVATAVTPTKRKADEMEAVKTSRAWQMNILQEITAQRRLDVAAAKQLLSAEQLQKKIEATESVYGPALPVLERLNAPAKEGWSDIALAAEFKRASPSKGDIATELNIKEQVRSYAEAGASMISVLTEPKWFKGSLEDMMAARETVEGMSPRPAILRKDFIIDVYQLLEARAHGADCVLLIVAVLSQEELIVLMEATHKLGMEALVEVNCIDELNVALAANARLIGVNNRDLRTFKVDMNTTGRIADSIRERGLSLGRDGIAVFALSGIRSHADVVKFEQRGAHGILVGEFLMKAGDVATTVKELLQAVSRHPEFGGDLPPVPPLAKICGITTVEYALAALRDGANMIGIIMAEHSPRYVQVEQAKAIAKAVREYGERTGPILPEILKSHLESQSGDWFHKNVLALREACARAPLVVGVFANKTAAEMNAAAEEIGLDLVQLHGDEGFAICKDIKYPTIRALHLPDTTLSDGVDAEAILQQVQDGLANYILLDTTMKGQQGGTGVAFDWKIAAIFTHGRIPCLMAGGLTPENVVKALSIGHPVGVDVSSGVEVKGSPGVKDLEKLASFLKGVKDYLSVAALKIDEEKES</sequence>
<dbReference type="InterPro" id="IPR055141">
    <property type="entry name" value="TADA2A_B-like_dom"/>
</dbReference>
<dbReference type="Pfam" id="PF00218">
    <property type="entry name" value="IGPS"/>
    <property type="match status" value="1"/>
</dbReference>
<dbReference type="CDD" id="cd02335">
    <property type="entry name" value="ZZ_ADA2"/>
    <property type="match status" value="1"/>
</dbReference>
<evidence type="ECO:0000256" key="1">
    <source>
        <dbReference type="ARBA" id="ARBA00001633"/>
    </source>
</evidence>
<keyword evidence="5" id="KW-0479">Metal-binding</keyword>
<dbReference type="InterPro" id="IPR001005">
    <property type="entry name" value="SANT/Myb"/>
</dbReference>
<evidence type="ECO:0000313" key="22">
    <source>
        <dbReference type="Proteomes" id="UP000693981"/>
    </source>
</evidence>
<dbReference type="EC" id="4.1.1.48" evidence="3"/>
<dbReference type="GO" id="GO:0005634">
    <property type="term" value="C:nucleus"/>
    <property type="evidence" value="ECO:0007669"/>
    <property type="project" value="TreeGrafter"/>
</dbReference>
<dbReference type="InterPro" id="IPR001240">
    <property type="entry name" value="PRAI_dom"/>
</dbReference>
<feature type="compositionally biased region" description="Polar residues" evidence="15">
    <location>
        <begin position="456"/>
        <end position="468"/>
    </location>
</feature>
<evidence type="ECO:0000313" key="21">
    <source>
        <dbReference type="EMBL" id="KAG7399990.1"/>
    </source>
</evidence>
<dbReference type="SMART" id="SM00717">
    <property type="entry name" value="SANT"/>
    <property type="match status" value="1"/>
</dbReference>
<comment type="caution">
    <text evidence="21">The sequence shown here is derived from an EMBL/GenBank/DDBJ whole genome shotgun (WGS) entry which is preliminary data.</text>
</comment>
<dbReference type="InterPro" id="IPR000433">
    <property type="entry name" value="Znf_ZZ"/>
</dbReference>
<keyword evidence="9" id="KW-0862">Zinc</keyword>
<dbReference type="PROSITE" id="PS50934">
    <property type="entry name" value="SWIRM"/>
    <property type="match status" value="1"/>
</dbReference>
<keyword evidence="4" id="KW-0028">Amino-acid biosynthesis</keyword>
<evidence type="ECO:0000256" key="15">
    <source>
        <dbReference type="SAM" id="MobiDB-lite"/>
    </source>
</evidence>
<feature type="region of interest" description="Disordered" evidence="15">
    <location>
        <begin position="446"/>
        <end position="468"/>
    </location>
</feature>
<keyword evidence="7" id="KW-0210">Decarboxylase</keyword>
<dbReference type="InterPro" id="IPR041983">
    <property type="entry name" value="ADA2-like_ZZ"/>
</dbReference>
<dbReference type="InterPro" id="IPR013798">
    <property type="entry name" value="Indole-3-glycerol_P_synth_dom"/>
</dbReference>
<name>A0A8T1X961_9STRA</name>
<proteinExistence type="inferred from homology"/>
<evidence type="ECO:0000259" key="19">
    <source>
        <dbReference type="PROSITE" id="PS51293"/>
    </source>
</evidence>
<feature type="region of interest" description="Disordered" evidence="15">
    <location>
        <begin position="1"/>
        <end position="56"/>
    </location>
</feature>
<dbReference type="PROSITE" id="PS51293">
    <property type="entry name" value="SANT"/>
    <property type="match status" value="1"/>
</dbReference>
<evidence type="ECO:0000256" key="14">
    <source>
        <dbReference type="PROSITE-ProRule" id="PRU00228"/>
    </source>
</evidence>
<evidence type="ECO:0000256" key="3">
    <source>
        <dbReference type="ARBA" id="ARBA00012362"/>
    </source>
</evidence>
<reference evidence="21" key="1">
    <citation type="submission" date="2021-02" db="EMBL/GenBank/DDBJ databases">
        <authorList>
            <person name="Palmer J.M."/>
        </authorList>
    </citation>
    <scope>NUCLEOTIDE SEQUENCE</scope>
    <source>
        <strain evidence="21">SCRP23</strain>
    </source>
</reference>
<evidence type="ECO:0000256" key="13">
    <source>
        <dbReference type="ARBA" id="ARBA00023242"/>
    </source>
</evidence>
<dbReference type="Pfam" id="PF22941">
    <property type="entry name" value="TADA2A-like_3rd"/>
    <property type="match status" value="1"/>
</dbReference>
<dbReference type="Pfam" id="PF04433">
    <property type="entry name" value="SWIRM"/>
    <property type="match status" value="1"/>
</dbReference>
<comment type="pathway">
    <text evidence="2">Amino-acid biosynthesis; L-tryptophan biosynthesis; L-tryptophan from chorismate: step 4/5.</text>
</comment>
<evidence type="ECO:0000256" key="6">
    <source>
        <dbReference type="ARBA" id="ARBA00022771"/>
    </source>
</evidence>
<evidence type="ECO:0000256" key="12">
    <source>
        <dbReference type="ARBA" id="ARBA00023239"/>
    </source>
</evidence>
<feature type="domain" description="SANT" evidence="19">
    <location>
        <begin position="152"/>
        <end position="204"/>
    </location>
</feature>
<evidence type="ECO:0000259" key="16">
    <source>
        <dbReference type="PROSITE" id="PS50090"/>
    </source>
</evidence>
<keyword evidence="6 14" id="KW-0863">Zinc-finger</keyword>
<feature type="domain" description="ZZ-type" evidence="17">
    <location>
        <begin position="58"/>
        <end position="117"/>
    </location>
</feature>
<evidence type="ECO:0000256" key="10">
    <source>
        <dbReference type="ARBA" id="ARBA00023141"/>
    </source>
</evidence>
<keyword evidence="12" id="KW-0456">Lyase</keyword>
<evidence type="ECO:0000259" key="18">
    <source>
        <dbReference type="PROSITE" id="PS50934"/>
    </source>
</evidence>
<protein>
    <recommendedName>
        <fullName evidence="3">indole-3-glycerol-phosphate synthase</fullName>
        <ecNumber evidence="3">4.1.1.48</ecNumber>
    </recommendedName>
</protein>
<evidence type="ECO:0000256" key="8">
    <source>
        <dbReference type="ARBA" id="ARBA00022822"/>
    </source>
</evidence>
<feature type="domain" description="HTH myb-type" evidence="20">
    <location>
        <begin position="157"/>
        <end position="205"/>
    </location>
</feature>
<dbReference type="Proteomes" id="UP000693981">
    <property type="component" value="Unassembled WGS sequence"/>
</dbReference>
<keyword evidence="10" id="KW-0057">Aromatic amino acid biosynthesis</keyword>
<dbReference type="PANTHER" id="PTHR12374:SF20">
    <property type="entry name" value="TRANSCRIPTIONAL ADAPTER 2-ALPHA"/>
    <property type="match status" value="1"/>
</dbReference>
<dbReference type="GO" id="GO:0004640">
    <property type="term" value="F:phosphoribosylanthranilate isomerase activity"/>
    <property type="evidence" value="ECO:0007669"/>
    <property type="project" value="InterPro"/>
</dbReference>
<dbReference type="CDD" id="cd00405">
    <property type="entry name" value="PRAI"/>
    <property type="match status" value="1"/>
</dbReference>
<dbReference type="GO" id="GO:0004425">
    <property type="term" value="F:indole-3-glycerol-phosphate synthase activity"/>
    <property type="evidence" value="ECO:0007669"/>
    <property type="project" value="UniProtKB-EC"/>
</dbReference>
<feature type="region of interest" description="Disordered" evidence="15">
    <location>
        <begin position="563"/>
        <end position="597"/>
    </location>
</feature>
<dbReference type="GO" id="GO:0000162">
    <property type="term" value="P:L-tryptophan biosynthetic process"/>
    <property type="evidence" value="ECO:0007669"/>
    <property type="project" value="UniProtKB-KW"/>
</dbReference>
<dbReference type="InterPro" id="IPR017884">
    <property type="entry name" value="SANT_dom"/>
</dbReference>
<feature type="domain" description="Myb-like" evidence="16">
    <location>
        <begin position="149"/>
        <end position="200"/>
    </location>
</feature>
<accession>A0A8T1X961</accession>
<dbReference type="GO" id="GO:0003713">
    <property type="term" value="F:transcription coactivator activity"/>
    <property type="evidence" value="ECO:0007669"/>
    <property type="project" value="TreeGrafter"/>
</dbReference>
<evidence type="ECO:0000259" key="17">
    <source>
        <dbReference type="PROSITE" id="PS50135"/>
    </source>
</evidence>
<evidence type="ECO:0000256" key="2">
    <source>
        <dbReference type="ARBA" id="ARBA00004696"/>
    </source>
</evidence>
<evidence type="ECO:0000259" key="20">
    <source>
        <dbReference type="PROSITE" id="PS51294"/>
    </source>
</evidence>
<comment type="catalytic activity">
    <reaction evidence="1">
        <text>1-(2-carboxyphenylamino)-1-deoxy-D-ribulose 5-phosphate + H(+) = (1S,2R)-1-C-(indol-3-yl)glycerol 3-phosphate + CO2 + H2O</text>
        <dbReference type="Rhea" id="RHEA:23476"/>
        <dbReference type="ChEBI" id="CHEBI:15377"/>
        <dbReference type="ChEBI" id="CHEBI:15378"/>
        <dbReference type="ChEBI" id="CHEBI:16526"/>
        <dbReference type="ChEBI" id="CHEBI:58613"/>
        <dbReference type="ChEBI" id="CHEBI:58866"/>
        <dbReference type="EC" id="4.1.1.48"/>
    </reaction>
</comment>
<dbReference type="FunFam" id="1.10.10.10:FF:000087">
    <property type="entry name" value="Transcriptional adapter 2"/>
    <property type="match status" value="1"/>
</dbReference>
<dbReference type="CDD" id="cd00167">
    <property type="entry name" value="SANT"/>
    <property type="match status" value="1"/>
</dbReference>
<organism evidence="21 22">
    <name type="scientific">Phytophthora boehmeriae</name>
    <dbReference type="NCBI Taxonomy" id="109152"/>
    <lineage>
        <taxon>Eukaryota</taxon>
        <taxon>Sar</taxon>
        <taxon>Stramenopiles</taxon>
        <taxon>Oomycota</taxon>
        <taxon>Peronosporomycetes</taxon>
        <taxon>Peronosporales</taxon>
        <taxon>Peronosporaceae</taxon>
        <taxon>Phytophthora</taxon>
    </lineage>
</organism>
<dbReference type="GO" id="GO:0006338">
    <property type="term" value="P:chromatin remodeling"/>
    <property type="evidence" value="ECO:0007669"/>
    <property type="project" value="TreeGrafter"/>
</dbReference>
<dbReference type="Pfam" id="PF25299">
    <property type="entry name" value="ZZ_ADA2"/>
    <property type="match status" value="1"/>
</dbReference>
<evidence type="ECO:0000256" key="4">
    <source>
        <dbReference type="ARBA" id="ARBA00022605"/>
    </source>
</evidence>
<evidence type="ECO:0000256" key="9">
    <source>
        <dbReference type="ARBA" id="ARBA00022833"/>
    </source>
</evidence>
<dbReference type="Pfam" id="PF00697">
    <property type="entry name" value="PRAI"/>
    <property type="match status" value="1"/>
</dbReference>
<feature type="domain" description="SWIRM" evidence="18">
    <location>
        <begin position="471"/>
        <end position="566"/>
    </location>
</feature>
<dbReference type="InterPro" id="IPR017930">
    <property type="entry name" value="Myb_dom"/>
</dbReference>
<dbReference type="Pfam" id="PF00249">
    <property type="entry name" value="Myb_DNA-binding"/>
    <property type="match status" value="1"/>
</dbReference>
<dbReference type="AlphaFoldDB" id="A0A8T1X961"/>
<dbReference type="PROSITE" id="PS51294">
    <property type="entry name" value="HTH_MYB"/>
    <property type="match status" value="1"/>
</dbReference>
<dbReference type="OrthoDB" id="524799at2759"/>
<dbReference type="PROSITE" id="PS50090">
    <property type="entry name" value="MYB_LIKE"/>
    <property type="match status" value="1"/>
</dbReference>
<keyword evidence="13" id="KW-0539">Nucleus</keyword>
<dbReference type="GO" id="GO:0003682">
    <property type="term" value="F:chromatin binding"/>
    <property type="evidence" value="ECO:0007669"/>
    <property type="project" value="TreeGrafter"/>
</dbReference>
<evidence type="ECO:0000256" key="5">
    <source>
        <dbReference type="ARBA" id="ARBA00022723"/>
    </source>
</evidence>